<name>A0A5C6LPK8_9BACT</name>
<dbReference type="InterPro" id="IPR036188">
    <property type="entry name" value="FAD/NAD-bd_sf"/>
</dbReference>
<accession>A0A5C6LPK8</accession>
<dbReference type="RefSeq" id="WP_146307131.1">
    <property type="nucleotide sequence ID" value="NZ_VOHS01000030.1"/>
</dbReference>
<dbReference type="Proteomes" id="UP000318815">
    <property type="component" value="Unassembled WGS sequence"/>
</dbReference>
<sequence>MEHFDYIIAGAGCAGRSLAVHLIHARKLAGKKVLLVEDIEDKERRQHWCFWEKDPGLFDEIVSHYWAKLSFAGCEGQQVLDIAPYHYKMIAADRFYDYTQKLITAAPNVTIRKGLIGKAFNSRGKSAVIVDGQRFTADYVFKSGQPPIAPDATESNLIRSFKSWHVETVTPCFDPDMATLMDFKAVSLHDSGFFYTLPYSSTRAVVTYTLIAPEIPDQDMYDMVLQRYMRQQFQCSLYSVNQSESGHIPLYEYARNSIEDSIIYLGTGAYEIKAAGGHAFRFIQRHSQHIAQCLLNGEHPATASIRFDRFGFYDSIFLRLIALPAVSLKGLFSRLFQRNAPATILKFLDHETSCWEELRIFTTLHKRAFATEIFKKLKGQISSTAKSF</sequence>
<evidence type="ECO:0000313" key="2">
    <source>
        <dbReference type="Proteomes" id="UP000318815"/>
    </source>
</evidence>
<dbReference type="SUPFAM" id="SSF51905">
    <property type="entry name" value="FAD/NAD(P)-binding domain"/>
    <property type="match status" value="1"/>
</dbReference>
<gene>
    <name evidence="1" type="ORF">FEF09_22160</name>
</gene>
<dbReference type="Pfam" id="PF05834">
    <property type="entry name" value="Lycopene_cycl"/>
    <property type="match status" value="1"/>
</dbReference>
<dbReference type="EMBL" id="VOHS01000030">
    <property type="protein sequence ID" value="TWV97368.1"/>
    <property type="molecule type" value="Genomic_DNA"/>
</dbReference>
<dbReference type="Gene3D" id="3.50.50.60">
    <property type="entry name" value="FAD/NAD(P)-binding domain"/>
    <property type="match status" value="1"/>
</dbReference>
<proteinExistence type="predicted"/>
<keyword evidence="2" id="KW-1185">Reference proteome</keyword>
<evidence type="ECO:0000313" key="1">
    <source>
        <dbReference type="EMBL" id="TWV97368.1"/>
    </source>
</evidence>
<dbReference type="OrthoDB" id="24355at2"/>
<protein>
    <recommendedName>
        <fullName evidence="3">Lycopene cyclase</fullName>
    </recommendedName>
</protein>
<organism evidence="1 2">
    <name type="scientific">Chitinophaga pinensis</name>
    <dbReference type="NCBI Taxonomy" id="79329"/>
    <lineage>
        <taxon>Bacteria</taxon>
        <taxon>Pseudomonadati</taxon>
        <taxon>Bacteroidota</taxon>
        <taxon>Chitinophagia</taxon>
        <taxon>Chitinophagales</taxon>
        <taxon>Chitinophagaceae</taxon>
        <taxon>Chitinophaga</taxon>
    </lineage>
</organism>
<reference evidence="1 2" key="1">
    <citation type="submission" date="2019-08" db="EMBL/GenBank/DDBJ databases">
        <title>Whole genome sequencing of chitin degrading bacteria Chitinophaga pinensis YS16.</title>
        <authorList>
            <person name="Singh R.P."/>
            <person name="Manchanda G."/>
            <person name="Maurya I.K."/>
            <person name="Joshi N.K."/>
            <person name="Srivastava A.K."/>
        </authorList>
    </citation>
    <scope>NUCLEOTIDE SEQUENCE [LARGE SCALE GENOMIC DNA]</scope>
    <source>
        <strain evidence="1 2">YS-16</strain>
    </source>
</reference>
<comment type="caution">
    <text evidence="1">The sequence shown here is derived from an EMBL/GenBank/DDBJ whole genome shotgun (WGS) entry which is preliminary data.</text>
</comment>
<evidence type="ECO:0008006" key="3">
    <source>
        <dbReference type="Google" id="ProtNLM"/>
    </source>
</evidence>
<dbReference type="AlphaFoldDB" id="A0A5C6LPK8"/>